<sequence length="10" mass="1050">MSSLTPSKSL</sequence>
<accession>A0A0E9T9C0</accession>
<proteinExistence type="predicted"/>
<protein>
    <submittedName>
        <fullName evidence="1">Uncharacterized protein</fullName>
    </submittedName>
</protein>
<reference evidence="1" key="2">
    <citation type="journal article" date="2015" name="Fish Shellfish Immunol.">
        <title>Early steps in the European eel (Anguilla anguilla)-Vibrio vulnificus interaction in the gills: Role of the RtxA13 toxin.</title>
        <authorList>
            <person name="Callol A."/>
            <person name="Pajuelo D."/>
            <person name="Ebbesson L."/>
            <person name="Teles M."/>
            <person name="MacKenzie S."/>
            <person name="Amaro C."/>
        </authorList>
    </citation>
    <scope>NUCLEOTIDE SEQUENCE</scope>
</reference>
<evidence type="ECO:0000313" key="1">
    <source>
        <dbReference type="EMBL" id="JAH50027.1"/>
    </source>
</evidence>
<reference evidence="1" key="1">
    <citation type="submission" date="2014-11" db="EMBL/GenBank/DDBJ databases">
        <authorList>
            <person name="Amaro Gonzalez C."/>
        </authorList>
    </citation>
    <scope>NUCLEOTIDE SEQUENCE</scope>
</reference>
<dbReference type="EMBL" id="GBXM01058550">
    <property type="protein sequence ID" value="JAH50027.1"/>
    <property type="molecule type" value="Transcribed_RNA"/>
</dbReference>
<organism evidence="1">
    <name type="scientific">Anguilla anguilla</name>
    <name type="common">European freshwater eel</name>
    <name type="synonym">Muraena anguilla</name>
    <dbReference type="NCBI Taxonomy" id="7936"/>
    <lineage>
        <taxon>Eukaryota</taxon>
        <taxon>Metazoa</taxon>
        <taxon>Chordata</taxon>
        <taxon>Craniata</taxon>
        <taxon>Vertebrata</taxon>
        <taxon>Euteleostomi</taxon>
        <taxon>Actinopterygii</taxon>
        <taxon>Neopterygii</taxon>
        <taxon>Teleostei</taxon>
        <taxon>Anguilliformes</taxon>
        <taxon>Anguillidae</taxon>
        <taxon>Anguilla</taxon>
    </lineage>
</organism>
<name>A0A0E9T9C0_ANGAN</name>